<gene>
    <name evidence="4" type="ORF">CGLY_15225</name>
</gene>
<evidence type="ECO:0000256" key="3">
    <source>
        <dbReference type="ARBA" id="ARBA00022691"/>
    </source>
</evidence>
<evidence type="ECO:0000256" key="1">
    <source>
        <dbReference type="ARBA" id="ARBA00022603"/>
    </source>
</evidence>
<dbReference type="STRING" id="1404245.CGLY_15225"/>
<dbReference type="HOGENOM" id="CLU_067676_4_1_11"/>
<name>X5EFU5_9CORY</name>
<dbReference type="KEGG" id="cgy:CGLY_15225"/>
<evidence type="ECO:0000256" key="2">
    <source>
        <dbReference type="ARBA" id="ARBA00022679"/>
    </source>
</evidence>
<dbReference type="EMBL" id="CP006842">
    <property type="protein sequence ID" value="AHW65481.1"/>
    <property type="molecule type" value="Genomic_DNA"/>
</dbReference>
<dbReference type="OrthoDB" id="9799672at2"/>
<dbReference type="RefSeq" id="WP_038550501.1">
    <property type="nucleotide sequence ID" value="NZ_CP006842.1"/>
</dbReference>
<dbReference type="Pfam" id="PF01596">
    <property type="entry name" value="Methyltransf_3"/>
    <property type="match status" value="1"/>
</dbReference>
<dbReference type="InterPro" id="IPR002935">
    <property type="entry name" value="SAM_O-MeTrfase"/>
</dbReference>
<accession>X5EFU5</accession>
<keyword evidence="1 4" id="KW-0489">Methyltransferase</keyword>
<dbReference type="AlphaFoldDB" id="X5EFU5"/>
<sequence length="190" mass="20738">MTPELLGFLERLYADGRDVDARRPDRLDRRRNLEPESAALLRSLVAGANPATVLELGTSNGYSTIWLADVVALTTVDNDPRRSADAAENLHAAGVSDRVRRIVADGAEILAGSGDGEWEFIFLDAERSLYVDWWTELQRTLAVNGLLVVDNVLSHADQVAEFRALVDTAEGFRSLVLPVGAGLLVIARQD</sequence>
<keyword evidence="2 4" id="KW-0808">Transferase</keyword>
<dbReference type="PROSITE" id="PS51682">
    <property type="entry name" value="SAM_OMT_I"/>
    <property type="match status" value="1"/>
</dbReference>
<keyword evidence="5" id="KW-1185">Reference proteome</keyword>
<organism evidence="4 5">
    <name type="scientific">Corynebacterium glyciniphilum AJ 3170</name>
    <dbReference type="NCBI Taxonomy" id="1404245"/>
    <lineage>
        <taxon>Bacteria</taxon>
        <taxon>Bacillati</taxon>
        <taxon>Actinomycetota</taxon>
        <taxon>Actinomycetes</taxon>
        <taxon>Mycobacteriales</taxon>
        <taxon>Corynebacteriaceae</taxon>
        <taxon>Corynebacterium</taxon>
    </lineage>
</organism>
<dbReference type="GO" id="GO:0008171">
    <property type="term" value="F:O-methyltransferase activity"/>
    <property type="evidence" value="ECO:0007669"/>
    <property type="project" value="InterPro"/>
</dbReference>
<reference evidence="4 5" key="1">
    <citation type="journal article" date="2015" name="Int. J. Syst. Evol. Microbiol.">
        <title>Revisiting Corynebacterium glyciniphilum (ex Kubota et al., 1972) sp. nov., nom. rev., isolated from putrefied banana.</title>
        <authorList>
            <person name="Al-Dilaimi A."/>
            <person name="Bednarz H."/>
            <person name="Lomker A."/>
            <person name="Niehaus K."/>
            <person name="Kalinowski J."/>
            <person name="Ruckert C."/>
        </authorList>
    </citation>
    <scope>NUCLEOTIDE SEQUENCE [LARGE SCALE GENOMIC DNA]</scope>
    <source>
        <strain evidence="4">AJ 3170</strain>
    </source>
</reference>
<dbReference type="PANTHER" id="PTHR43167">
    <property type="entry name" value="PUTATIVE (AFU_ORTHOLOGUE AFUA_6G01830)-RELATED"/>
    <property type="match status" value="1"/>
</dbReference>
<dbReference type="Proteomes" id="UP000023703">
    <property type="component" value="Chromosome"/>
</dbReference>
<protein>
    <submittedName>
        <fullName evidence="4">Putative O-methyltransferase</fullName>
    </submittedName>
</protein>
<dbReference type="Gene3D" id="3.40.50.150">
    <property type="entry name" value="Vaccinia Virus protein VP39"/>
    <property type="match status" value="1"/>
</dbReference>
<evidence type="ECO:0000313" key="5">
    <source>
        <dbReference type="Proteomes" id="UP000023703"/>
    </source>
</evidence>
<dbReference type="eggNOG" id="COG4122">
    <property type="taxonomic scope" value="Bacteria"/>
</dbReference>
<dbReference type="CDD" id="cd02440">
    <property type="entry name" value="AdoMet_MTases"/>
    <property type="match status" value="1"/>
</dbReference>
<dbReference type="GO" id="GO:0032259">
    <property type="term" value="P:methylation"/>
    <property type="evidence" value="ECO:0007669"/>
    <property type="project" value="UniProtKB-KW"/>
</dbReference>
<dbReference type="InterPro" id="IPR029063">
    <property type="entry name" value="SAM-dependent_MTases_sf"/>
</dbReference>
<dbReference type="PANTHER" id="PTHR43167:SF1">
    <property type="entry name" value="PUTATIVE (AFU_ORTHOLOGUE AFUA_6G01830)-RELATED"/>
    <property type="match status" value="1"/>
</dbReference>
<keyword evidence="3" id="KW-0949">S-adenosyl-L-methionine</keyword>
<proteinExistence type="predicted"/>
<dbReference type="SUPFAM" id="SSF53335">
    <property type="entry name" value="S-adenosyl-L-methionine-dependent methyltransferases"/>
    <property type="match status" value="1"/>
</dbReference>
<evidence type="ECO:0000313" key="4">
    <source>
        <dbReference type="EMBL" id="AHW65481.1"/>
    </source>
</evidence>